<keyword evidence="3 6" id="KW-0812">Transmembrane</keyword>
<evidence type="ECO:0000256" key="3">
    <source>
        <dbReference type="ARBA" id="ARBA00022692"/>
    </source>
</evidence>
<dbReference type="GO" id="GO:0140359">
    <property type="term" value="F:ABC-type transporter activity"/>
    <property type="evidence" value="ECO:0007669"/>
    <property type="project" value="InterPro"/>
</dbReference>
<sequence>MNHFFVLLKKELKDMITPQNILPIIIIVVIFALLGQFIGSATESAAKNSQKVAVQDNDQTPASQEMLAKLKAEGFELVTIQPGAQNTVEDAAKEGLNSLLAIEKGFEQDINSGKAPKLSLHSRLTSFSVLAMMGASATQNAAEEIGKILTAKLLAEKGITDTKQIENPITLAEYTHVNDKTAQVSSGAVQAIAMSQTIFVPIIIFMIVILASQMTATAIANEKGDKTLETLLTTPVSRLSVLFAKMTAAGIGSLVMSLVFLIGFSSYMGSLTGSTVSGMPANTPQVTGGDISAAFTTLGLSLNPLQFVIIGIELFTTILIALAVSTMLGAMAEDIKGVQTAVTPIMFCVMIPYLISLFTDISALPMPARVFLYVIPFTHTFTATAEMVFRQYGLITFGVIYQLLCLAVSLYLAVRLFSSDKLFTVKLKKRKNAKANAAE</sequence>
<feature type="transmembrane region" description="Helical" evidence="6">
    <location>
        <begin position="370"/>
        <end position="389"/>
    </location>
</feature>
<feature type="transmembrane region" description="Helical" evidence="6">
    <location>
        <begin position="395"/>
        <end position="414"/>
    </location>
</feature>
<feature type="transmembrane region" description="Helical" evidence="6">
    <location>
        <begin position="240"/>
        <end position="264"/>
    </location>
</feature>
<dbReference type="GO" id="GO:0005886">
    <property type="term" value="C:plasma membrane"/>
    <property type="evidence" value="ECO:0007669"/>
    <property type="project" value="UniProtKB-SubCell"/>
</dbReference>
<protein>
    <submittedName>
        <fullName evidence="8">ABC-2 type transport system permease protein</fullName>
    </submittedName>
</protein>
<accession>A0A1H0D6R4</accession>
<proteinExistence type="predicted"/>
<evidence type="ECO:0000256" key="2">
    <source>
        <dbReference type="ARBA" id="ARBA00022475"/>
    </source>
</evidence>
<keyword evidence="5 6" id="KW-0472">Membrane</keyword>
<feature type="transmembrane region" description="Helical" evidence="6">
    <location>
        <begin position="307"/>
        <end position="332"/>
    </location>
</feature>
<dbReference type="InterPro" id="IPR013525">
    <property type="entry name" value="ABC2_TM"/>
</dbReference>
<dbReference type="Gene3D" id="3.40.1710.10">
    <property type="entry name" value="abc type-2 transporter like domain"/>
    <property type="match status" value="1"/>
</dbReference>
<dbReference type="STRING" id="258515.SAMN05192585_1273"/>
<dbReference type="Proteomes" id="UP000199182">
    <property type="component" value="Unassembled WGS sequence"/>
</dbReference>
<evidence type="ECO:0000256" key="6">
    <source>
        <dbReference type="SAM" id="Phobius"/>
    </source>
</evidence>
<dbReference type="OrthoDB" id="1816055at2"/>
<dbReference type="EMBL" id="FNID01000027">
    <property type="protein sequence ID" value="SDN65862.1"/>
    <property type="molecule type" value="Genomic_DNA"/>
</dbReference>
<name>A0A1H0D6R4_9FIRM</name>
<evidence type="ECO:0000256" key="5">
    <source>
        <dbReference type="ARBA" id="ARBA00023136"/>
    </source>
</evidence>
<dbReference type="RefSeq" id="WP_092641506.1">
    <property type="nucleotide sequence ID" value="NZ_FNID01000027.1"/>
</dbReference>
<gene>
    <name evidence="8" type="ORF">SAMN05192585_1273</name>
</gene>
<evidence type="ECO:0000256" key="4">
    <source>
        <dbReference type="ARBA" id="ARBA00022989"/>
    </source>
</evidence>
<dbReference type="InterPro" id="IPR051449">
    <property type="entry name" value="ABC-2_transporter_component"/>
</dbReference>
<feature type="domain" description="ABC-2 type transporter transmembrane" evidence="7">
    <location>
        <begin position="24"/>
        <end position="409"/>
    </location>
</feature>
<feature type="transmembrane region" description="Helical" evidence="6">
    <location>
        <begin position="20"/>
        <end position="41"/>
    </location>
</feature>
<dbReference type="PANTHER" id="PTHR30294">
    <property type="entry name" value="MEMBRANE COMPONENT OF ABC TRANSPORTER YHHJ-RELATED"/>
    <property type="match status" value="1"/>
</dbReference>
<evidence type="ECO:0000256" key="1">
    <source>
        <dbReference type="ARBA" id="ARBA00004651"/>
    </source>
</evidence>
<reference evidence="8 9" key="1">
    <citation type="submission" date="2016-10" db="EMBL/GenBank/DDBJ databases">
        <authorList>
            <person name="de Groot N.N."/>
        </authorList>
    </citation>
    <scope>NUCLEOTIDE SEQUENCE [LARGE SCALE GENOMIC DNA]</scope>
    <source>
        <strain evidence="8 9">CGMCC 1.5012</strain>
    </source>
</reference>
<dbReference type="PANTHER" id="PTHR30294:SF29">
    <property type="entry name" value="MULTIDRUG ABC TRANSPORTER PERMEASE YBHS-RELATED"/>
    <property type="match status" value="1"/>
</dbReference>
<keyword evidence="9" id="KW-1185">Reference proteome</keyword>
<comment type="subcellular location">
    <subcellularLocation>
        <location evidence="1">Cell membrane</location>
        <topology evidence="1">Multi-pass membrane protein</topology>
    </subcellularLocation>
</comment>
<evidence type="ECO:0000313" key="9">
    <source>
        <dbReference type="Proteomes" id="UP000199182"/>
    </source>
</evidence>
<feature type="transmembrane region" description="Helical" evidence="6">
    <location>
        <begin position="198"/>
        <end position="220"/>
    </location>
</feature>
<evidence type="ECO:0000259" key="7">
    <source>
        <dbReference type="Pfam" id="PF12698"/>
    </source>
</evidence>
<evidence type="ECO:0000313" key="8">
    <source>
        <dbReference type="EMBL" id="SDN65862.1"/>
    </source>
</evidence>
<keyword evidence="2" id="KW-1003">Cell membrane</keyword>
<keyword evidence="4 6" id="KW-1133">Transmembrane helix</keyword>
<organism evidence="8 9">
    <name type="scientific">Acetanaerobacterium elongatum</name>
    <dbReference type="NCBI Taxonomy" id="258515"/>
    <lineage>
        <taxon>Bacteria</taxon>
        <taxon>Bacillati</taxon>
        <taxon>Bacillota</taxon>
        <taxon>Clostridia</taxon>
        <taxon>Eubacteriales</taxon>
        <taxon>Oscillospiraceae</taxon>
        <taxon>Acetanaerobacterium</taxon>
    </lineage>
</organism>
<feature type="transmembrane region" description="Helical" evidence="6">
    <location>
        <begin position="338"/>
        <end position="358"/>
    </location>
</feature>
<dbReference type="AlphaFoldDB" id="A0A1H0D6R4"/>
<dbReference type="Pfam" id="PF12698">
    <property type="entry name" value="ABC2_membrane_3"/>
    <property type="match status" value="1"/>
</dbReference>